<name>A0ACB8CIV7_DERSI</name>
<dbReference type="EMBL" id="CM023475">
    <property type="protein sequence ID" value="KAH7944863.1"/>
    <property type="molecule type" value="Genomic_DNA"/>
</dbReference>
<reference evidence="1" key="1">
    <citation type="submission" date="2020-05" db="EMBL/GenBank/DDBJ databases">
        <title>Large-scale comparative analyses of tick genomes elucidate their genetic diversity and vector capacities.</title>
        <authorList>
            <person name="Jia N."/>
            <person name="Wang J."/>
            <person name="Shi W."/>
            <person name="Du L."/>
            <person name="Sun Y."/>
            <person name="Zhan W."/>
            <person name="Jiang J."/>
            <person name="Wang Q."/>
            <person name="Zhang B."/>
            <person name="Ji P."/>
            <person name="Sakyi L.B."/>
            <person name="Cui X."/>
            <person name="Yuan T."/>
            <person name="Jiang B."/>
            <person name="Yang W."/>
            <person name="Lam T.T.-Y."/>
            <person name="Chang Q."/>
            <person name="Ding S."/>
            <person name="Wang X."/>
            <person name="Zhu J."/>
            <person name="Ruan X."/>
            <person name="Zhao L."/>
            <person name="Wei J."/>
            <person name="Que T."/>
            <person name="Du C."/>
            <person name="Cheng J."/>
            <person name="Dai P."/>
            <person name="Han X."/>
            <person name="Huang E."/>
            <person name="Gao Y."/>
            <person name="Liu J."/>
            <person name="Shao H."/>
            <person name="Ye R."/>
            <person name="Li L."/>
            <person name="Wei W."/>
            <person name="Wang X."/>
            <person name="Wang C."/>
            <person name="Yang T."/>
            <person name="Huo Q."/>
            <person name="Li W."/>
            <person name="Guo W."/>
            <person name="Chen H."/>
            <person name="Zhou L."/>
            <person name="Ni X."/>
            <person name="Tian J."/>
            <person name="Zhou Y."/>
            <person name="Sheng Y."/>
            <person name="Liu T."/>
            <person name="Pan Y."/>
            <person name="Xia L."/>
            <person name="Li J."/>
            <person name="Zhao F."/>
            <person name="Cao W."/>
        </authorList>
    </citation>
    <scope>NUCLEOTIDE SEQUENCE</scope>
    <source>
        <strain evidence="1">Dsil-2018</strain>
    </source>
</reference>
<sequence>MLSGALLVTVAAFAVAETDPSCTESHRQSYQVQNIHCSGFDNPELLWNAVPRDLDLPKTRLVLRDSVLDYFLPQTFAETNATHLKLSNVTVGRYVRGWLQRYYPFEGLEDTLEVFELADDSTFPDSWTLLSDMRLLTELRLVNMNGLKLSSNFAQLPRTLSHVAVIRSTIESVDDDWLASLTNLEKVSVIKCNLVKFSRTMLPRPAPKLWRLILDHANLTSLPLDFAEELPGLLEVGLRHNLITSFRDATLLPLARNGTRVSLVGNPLQCDCKAAFLLDLPDDWHYPTCAAPDSLLNRNIKELTSVQLSCDATTGPLAEATSTEEGNETS</sequence>
<evidence type="ECO:0000313" key="1">
    <source>
        <dbReference type="EMBL" id="KAH7944863.1"/>
    </source>
</evidence>
<comment type="caution">
    <text evidence="1">The sequence shown here is derived from an EMBL/GenBank/DDBJ whole genome shotgun (WGS) entry which is preliminary data.</text>
</comment>
<protein>
    <submittedName>
        <fullName evidence="1">Uncharacterized protein</fullName>
    </submittedName>
</protein>
<accession>A0ACB8CIV7</accession>
<gene>
    <name evidence="1" type="ORF">HPB49_001284</name>
</gene>
<keyword evidence="2" id="KW-1185">Reference proteome</keyword>
<organism evidence="1 2">
    <name type="scientific">Dermacentor silvarum</name>
    <name type="common">Tick</name>
    <dbReference type="NCBI Taxonomy" id="543639"/>
    <lineage>
        <taxon>Eukaryota</taxon>
        <taxon>Metazoa</taxon>
        <taxon>Ecdysozoa</taxon>
        <taxon>Arthropoda</taxon>
        <taxon>Chelicerata</taxon>
        <taxon>Arachnida</taxon>
        <taxon>Acari</taxon>
        <taxon>Parasitiformes</taxon>
        <taxon>Ixodida</taxon>
        <taxon>Ixodoidea</taxon>
        <taxon>Ixodidae</taxon>
        <taxon>Rhipicephalinae</taxon>
        <taxon>Dermacentor</taxon>
    </lineage>
</organism>
<proteinExistence type="predicted"/>
<dbReference type="Proteomes" id="UP000821865">
    <property type="component" value="Chromosome 6"/>
</dbReference>
<evidence type="ECO:0000313" key="2">
    <source>
        <dbReference type="Proteomes" id="UP000821865"/>
    </source>
</evidence>